<evidence type="ECO:0000256" key="6">
    <source>
        <dbReference type="ARBA" id="ARBA00022917"/>
    </source>
</evidence>
<evidence type="ECO:0000256" key="10">
    <source>
        <dbReference type="RuleBase" id="RU363038"/>
    </source>
</evidence>
<evidence type="ECO:0000256" key="5">
    <source>
        <dbReference type="ARBA" id="ARBA00022840"/>
    </source>
</evidence>
<evidence type="ECO:0000259" key="12">
    <source>
        <dbReference type="SMART" id="SM01016"/>
    </source>
</evidence>
<dbReference type="Pfam" id="PF00750">
    <property type="entry name" value="tRNA-synt_1d"/>
    <property type="match status" value="2"/>
</dbReference>
<dbReference type="Gene3D" id="3.30.1360.70">
    <property type="entry name" value="Arginyl tRNA synthetase N-terminal domain"/>
    <property type="match status" value="1"/>
</dbReference>
<dbReference type="InterPro" id="IPR001412">
    <property type="entry name" value="aa-tRNA-synth_I_CS"/>
</dbReference>
<comment type="catalytic activity">
    <reaction evidence="9">
        <text>tRNA(Arg) + L-arginine + ATP = L-arginyl-tRNA(Arg) + AMP + diphosphate</text>
        <dbReference type="Rhea" id="RHEA:20301"/>
        <dbReference type="Rhea" id="RHEA-COMP:9658"/>
        <dbReference type="Rhea" id="RHEA-COMP:9673"/>
        <dbReference type="ChEBI" id="CHEBI:30616"/>
        <dbReference type="ChEBI" id="CHEBI:32682"/>
        <dbReference type="ChEBI" id="CHEBI:33019"/>
        <dbReference type="ChEBI" id="CHEBI:78442"/>
        <dbReference type="ChEBI" id="CHEBI:78513"/>
        <dbReference type="ChEBI" id="CHEBI:456215"/>
        <dbReference type="EC" id="6.1.1.19"/>
    </reaction>
</comment>
<evidence type="ECO:0000313" key="13">
    <source>
        <dbReference type="EMBL" id="GKT34719.1"/>
    </source>
</evidence>
<evidence type="ECO:0000256" key="3">
    <source>
        <dbReference type="ARBA" id="ARBA00022598"/>
    </source>
</evidence>
<comment type="caution">
    <text evidence="13">The sequence shown here is derived from an EMBL/GenBank/DDBJ whole genome shotgun (WGS) entry which is preliminary data.</text>
</comment>
<reference evidence="13" key="1">
    <citation type="submission" date="2022-03" db="EMBL/GenBank/DDBJ databases">
        <title>Draft genome sequence of Aduncisulcus paluster, a free-living microaerophilic Fornicata.</title>
        <authorList>
            <person name="Yuyama I."/>
            <person name="Kume K."/>
            <person name="Tamura T."/>
            <person name="Inagaki Y."/>
            <person name="Hashimoto T."/>
        </authorList>
    </citation>
    <scope>NUCLEOTIDE SEQUENCE</scope>
    <source>
        <strain evidence="13">NY0171</strain>
    </source>
</reference>
<dbReference type="SUPFAM" id="SSF47323">
    <property type="entry name" value="Anticodon-binding domain of a subclass of class I aminoacyl-tRNA synthetases"/>
    <property type="match status" value="1"/>
</dbReference>
<dbReference type="GO" id="GO:0016874">
    <property type="term" value="F:ligase activity"/>
    <property type="evidence" value="ECO:0007669"/>
    <property type="project" value="UniProtKB-KW"/>
</dbReference>
<dbReference type="Pfam" id="PF05746">
    <property type="entry name" value="DALR_1"/>
    <property type="match status" value="1"/>
</dbReference>
<keyword evidence="3 10" id="KW-0436">Ligase</keyword>
<evidence type="ECO:0000313" key="14">
    <source>
        <dbReference type="Proteomes" id="UP001057375"/>
    </source>
</evidence>
<keyword evidence="14" id="KW-1185">Reference proteome</keyword>
<dbReference type="EMBL" id="BQXS01010856">
    <property type="protein sequence ID" value="GKT34719.1"/>
    <property type="molecule type" value="Genomic_DNA"/>
</dbReference>
<name>A0ABQ5KTH3_9EUKA</name>
<gene>
    <name evidence="13" type="ORF">ADUPG1_008019</name>
</gene>
<dbReference type="InterPro" id="IPR009080">
    <property type="entry name" value="tRNAsynth_Ia_anticodon-bd"/>
</dbReference>
<dbReference type="Proteomes" id="UP001057375">
    <property type="component" value="Unassembled WGS sequence"/>
</dbReference>
<dbReference type="Gene3D" id="1.10.730.10">
    <property type="entry name" value="Isoleucyl-tRNA Synthetase, Domain 1"/>
    <property type="match status" value="1"/>
</dbReference>
<dbReference type="CDD" id="cd07956">
    <property type="entry name" value="Anticodon_Ia_Arg"/>
    <property type="match status" value="1"/>
</dbReference>
<dbReference type="SMART" id="SM01016">
    <property type="entry name" value="Arg_tRNA_synt_N"/>
    <property type="match status" value="1"/>
</dbReference>
<dbReference type="CDD" id="cd00671">
    <property type="entry name" value="ArgRS_core"/>
    <property type="match status" value="1"/>
</dbReference>
<comment type="similarity">
    <text evidence="1 10">Belongs to the class-I aminoacyl-tRNA synthetase family.</text>
</comment>
<dbReference type="PANTHER" id="PTHR11956">
    <property type="entry name" value="ARGINYL-TRNA SYNTHETASE"/>
    <property type="match status" value="1"/>
</dbReference>
<organism evidence="13 14">
    <name type="scientific">Aduncisulcus paluster</name>
    <dbReference type="NCBI Taxonomy" id="2918883"/>
    <lineage>
        <taxon>Eukaryota</taxon>
        <taxon>Metamonada</taxon>
        <taxon>Carpediemonas-like organisms</taxon>
        <taxon>Aduncisulcus</taxon>
    </lineage>
</organism>
<dbReference type="NCBIfam" id="TIGR00456">
    <property type="entry name" value="argS"/>
    <property type="match status" value="1"/>
</dbReference>
<keyword evidence="6 10" id="KW-0648">Protein biosynthesis</keyword>
<dbReference type="PANTHER" id="PTHR11956:SF5">
    <property type="entry name" value="ARGININE--TRNA LIGASE, CYTOPLASMIC"/>
    <property type="match status" value="1"/>
</dbReference>
<dbReference type="Gene3D" id="3.40.50.620">
    <property type="entry name" value="HUPs"/>
    <property type="match status" value="1"/>
</dbReference>
<dbReference type="SMART" id="SM00836">
    <property type="entry name" value="DALR_1"/>
    <property type="match status" value="1"/>
</dbReference>
<sequence length="615" mass="70097">MSLLAVVSENFSQILKKAFEGISVPEKMLVPMITVVNNPKHGDFQINNALPISRIISKQTAKLSDGHPLKSISNPDELAQYIIDSIDEEHDRLYATKTITRGFINIRVSGEFLSSFLRPILDLGVQPPKMKKQRVAVDFSSPNIAKCMHVGHLRSTVIGDSVCRLLEFLGHDVLRINHVGDWGTQFGMLIAHLREAFPDFLAQPPPIEDLQAFYKEAKKRFDDDKDFAKEAHETVVKLQAGNEDELKAWKLLCDISRLEFQRIYDILDVKLEEVGESFYNPMLPVITKDMEDRGIARIDDGALCIFVPSFKFPFMIRKRDGGYTYDTTDLAAFKHRSETEKADWLVYVTDMGQATHFQLLKGACRMAGWLKDEDAEEDKPSKKSKKMRKDGPTIPKFSHVGFGLVRGADGKKFRTRSGETVRLQDLLDEAVVRARKVLDENGRSERFDEEKLNHIAKCIGISAIKYADLSSYRVKDYIFSFDRMLALKGNTAVYLMYSYVRIASISRKLGVDIETIIKEHSSGAIKVTHESERHLLLHLARFQDIICHVVETLCPHHLAEYLYDMCGAFTTFYENCRVLVEEEDIKVSRLLICECCKRVMETGFHILGVQKLDEM</sequence>
<proteinExistence type="inferred from homology"/>
<dbReference type="InterPro" id="IPR008909">
    <property type="entry name" value="DALR_anticod-bd"/>
</dbReference>
<dbReference type="PRINTS" id="PR01038">
    <property type="entry name" value="TRNASYNTHARG"/>
</dbReference>
<evidence type="ECO:0000256" key="2">
    <source>
        <dbReference type="ARBA" id="ARBA00012837"/>
    </source>
</evidence>
<dbReference type="InterPro" id="IPR014729">
    <property type="entry name" value="Rossmann-like_a/b/a_fold"/>
</dbReference>
<dbReference type="SUPFAM" id="SSF55190">
    <property type="entry name" value="Arginyl-tRNA synthetase (ArgRS), N-terminal 'additional' domain"/>
    <property type="match status" value="1"/>
</dbReference>
<evidence type="ECO:0000256" key="1">
    <source>
        <dbReference type="ARBA" id="ARBA00005594"/>
    </source>
</evidence>
<dbReference type="InterPro" id="IPR001278">
    <property type="entry name" value="Arg-tRNA-ligase"/>
</dbReference>
<keyword evidence="7 10" id="KW-0030">Aminoacyl-tRNA synthetase</keyword>
<dbReference type="InterPro" id="IPR036695">
    <property type="entry name" value="Arg-tRNA-synth_N_sf"/>
</dbReference>
<dbReference type="PROSITE" id="PS00178">
    <property type="entry name" value="AA_TRNA_LIGASE_I"/>
    <property type="match status" value="1"/>
</dbReference>
<feature type="domain" description="DALR anticodon binding" evidence="11">
    <location>
        <begin position="495"/>
        <end position="615"/>
    </location>
</feature>
<dbReference type="Pfam" id="PF03485">
    <property type="entry name" value="Arg_tRNA_synt_N"/>
    <property type="match status" value="1"/>
</dbReference>
<dbReference type="SUPFAM" id="SSF52374">
    <property type="entry name" value="Nucleotidylyl transferase"/>
    <property type="match status" value="1"/>
</dbReference>
<accession>A0ABQ5KTH3</accession>
<dbReference type="HAMAP" id="MF_00123">
    <property type="entry name" value="Arg_tRNA_synth"/>
    <property type="match status" value="1"/>
</dbReference>
<dbReference type="InterPro" id="IPR035684">
    <property type="entry name" value="ArgRS_core"/>
</dbReference>
<dbReference type="EC" id="6.1.1.19" evidence="2"/>
<evidence type="ECO:0000256" key="7">
    <source>
        <dbReference type="ARBA" id="ARBA00023146"/>
    </source>
</evidence>
<evidence type="ECO:0000256" key="9">
    <source>
        <dbReference type="ARBA" id="ARBA00049339"/>
    </source>
</evidence>
<evidence type="ECO:0000256" key="4">
    <source>
        <dbReference type="ARBA" id="ARBA00022741"/>
    </source>
</evidence>
<evidence type="ECO:0000256" key="8">
    <source>
        <dbReference type="ARBA" id="ARBA00033033"/>
    </source>
</evidence>
<protein>
    <recommendedName>
        <fullName evidence="2">arginine--tRNA ligase</fullName>
        <ecNumber evidence="2">6.1.1.19</ecNumber>
    </recommendedName>
    <alternativeName>
        <fullName evidence="8">Arginyl-tRNA synthetase</fullName>
    </alternativeName>
</protein>
<feature type="domain" description="Arginyl tRNA synthetase N-terminal" evidence="12">
    <location>
        <begin position="5"/>
        <end position="108"/>
    </location>
</feature>
<keyword evidence="4 10" id="KW-0547">Nucleotide-binding</keyword>
<dbReference type="InterPro" id="IPR005148">
    <property type="entry name" value="Arg-tRNA-synth_N"/>
</dbReference>
<keyword evidence="5 10" id="KW-0067">ATP-binding</keyword>
<evidence type="ECO:0000259" key="11">
    <source>
        <dbReference type="SMART" id="SM00836"/>
    </source>
</evidence>